<dbReference type="AlphaFoldDB" id="A0A060C7M8"/>
<evidence type="ECO:0000313" key="2">
    <source>
        <dbReference type="EMBL" id="AIA92673.1"/>
    </source>
</evidence>
<sequence>DDGSTDDTGRIADSYAFEIPQDSEGIHQPNGGHGAGIMTALNVASGKYFKVVDSDDWVNQETLDILLARIRENREAPDLYITDYQYFKGEEGTPSKRISYSSSLPALKEFSWNKIGKFNVASY</sequence>
<feature type="domain" description="Glycosyltransferase 2-like" evidence="1">
    <location>
        <begin position="1"/>
        <end position="98"/>
    </location>
</feature>
<dbReference type="InterPro" id="IPR029044">
    <property type="entry name" value="Nucleotide-diphossugar_trans"/>
</dbReference>
<accession>A0A060C7M8</accession>
<dbReference type="Gene3D" id="3.90.550.10">
    <property type="entry name" value="Spore Coat Polysaccharide Biosynthesis Protein SpsA, Chain A"/>
    <property type="match status" value="1"/>
</dbReference>
<protein>
    <submittedName>
        <fullName evidence="2">Glycos_transf_2</fullName>
    </submittedName>
</protein>
<dbReference type="InterPro" id="IPR001173">
    <property type="entry name" value="Glyco_trans_2-like"/>
</dbReference>
<evidence type="ECO:0000259" key="1">
    <source>
        <dbReference type="Pfam" id="PF00535"/>
    </source>
</evidence>
<feature type="non-terminal residue" evidence="2">
    <location>
        <position position="1"/>
    </location>
</feature>
<dbReference type="EMBL" id="KF125346">
    <property type="protein sequence ID" value="AIA92673.1"/>
    <property type="molecule type" value="Genomic_DNA"/>
</dbReference>
<name>A0A060C7M8_9ACTO</name>
<dbReference type="SUPFAM" id="SSF53448">
    <property type="entry name" value="Nucleotide-diphospho-sugar transferases"/>
    <property type="match status" value="1"/>
</dbReference>
<organism evidence="2">
    <name type="scientific">uncultured Mobiluncus sp</name>
    <dbReference type="NCBI Taxonomy" id="293425"/>
    <lineage>
        <taxon>Bacteria</taxon>
        <taxon>Bacillati</taxon>
        <taxon>Actinomycetota</taxon>
        <taxon>Actinomycetes</taxon>
        <taxon>Actinomycetales</taxon>
        <taxon>Actinomycetaceae</taxon>
        <taxon>Mobiluncus</taxon>
        <taxon>environmental samples</taxon>
    </lineage>
</organism>
<feature type="non-terminal residue" evidence="2">
    <location>
        <position position="123"/>
    </location>
</feature>
<proteinExistence type="predicted"/>
<dbReference type="Pfam" id="PF00535">
    <property type="entry name" value="Glycos_transf_2"/>
    <property type="match status" value="1"/>
</dbReference>
<reference evidence="2" key="1">
    <citation type="journal article" date="2013" name="Environ. Microbiol.">
        <title>Seasonally variable intestinal metagenomes of the red palm weevil (Rhynchophorus ferrugineus).</title>
        <authorList>
            <person name="Jia S."/>
            <person name="Zhang X."/>
            <person name="Zhang G."/>
            <person name="Yin A."/>
            <person name="Zhang S."/>
            <person name="Li F."/>
            <person name="Wang L."/>
            <person name="Zhao D."/>
            <person name="Yun Q."/>
            <person name="Tala"/>
            <person name="Wang J."/>
            <person name="Sun G."/>
            <person name="Baabdullah M."/>
            <person name="Yu X."/>
            <person name="Hu S."/>
            <person name="Al-Mssallem I.S."/>
            <person name="Yu J."/>
        </authorList>
    </citation>
    <scope>NUCLEOTIDE SEQUENCE</scope>
</reference>
<dbReference type="CDD" id="cd00761">
    <property type="entry name" value="Glyco_tranf_GTA_type"/>
    <property type="match status" value="1"/>
</dbReference>